<keyword evidence="3" id="KW-1185">Reference proteome</keyword>
<accession>A0A5C6JY39</accession>
<gene>
    <name evidence="2" type="ORF">FRZ03_06715</name>
</gene>
<dbReference type="AlphaFoldDB" id="A0A5C6JY39"/>
<dbReference type="GO" id="GO:0016620">
    <property type="term" value="F:oxidoreductase activity, acting on the aldehyde or oxo group of donors, NAD or NADP as acceptor"/>
    <property type="evidence" value="ECO:0007669"/>
    <property type="project" value="InterPro"/>
</dbReference>
<dbReference type="InterPro" id="IPR016163">
    <property type="entry name" value="Ald_DH_C"/>
</dbReference>
<evidence type="ECO:0000313" key="2">
    <source>
        <dbReference type="EMBL" id="TWV55652.1"/>
    </source>
</evidence>
<comment type="caution">
    <text evidence="2">The sequence shown here is derived from an EMBL/GenBank/DDBJ whole genome shotgun (WGS) entry which is preliminary data.</text>
</comment>
<dbReference type="Gene3D" id="3.40.309.10">
    <property type="entry name" value="Aldehyde Dehydrogenase, Chain A, domain 2"/>
    <property type="match status" value="1"/>
</dbReference>
<dbReference type="SUPFAM" id="SSF53720">
    <property type="entry name" value="ALDH-like"/>
    <property type="match status" value="1"/>
</dbReference>
<dbReference type="RefSeq" id="WP_146464212.1">
    <property type="nucleotide sequence ID" value="NZ_VOGW01000040.1"/>
</dbReference>
<protein>
    <submittedName>
        <fullName evidence="2">Uncharacterized protein</fullName>
    </submittedName>
</protein>
<feature type="region of interest" description="Disordered" evidence="1">
    <location>
        <begin position="141"/>
        <end position="161"/>
    </location>
</feature>
<reference evidence="2" key="1">
    <citation type="journal article" date="2019" name="Microbiol. Resour. Announc.">
        <title>Draft Genomic Sequences of Streptomyces misionensis and Streptomyces albidoflavus, bacteria applied for phytopathogen biocontrol.</title>
        <authorList>
            <person name="Pylro V."/>
            <person name="Dias A."/>
            <person name="Andreote F."/>
            <person name="Varani A."/>
            <person name="Andreote C."/>
            <person name="Bernardo E."/>
            <person name="Martins T."/>
        </authorList>
    </citation>
    <scope>NUCLEOTIDE SEQUENCE [LARGE SCALE GENOMIC DNA]</scope>
    <source>
        <strain evidence="2">66</strain>
    </source>
</reference>
<sequence length="218" mass="22540">MPEDGPPADAVAGAVGATATGAMRTSRIRDGHLARVAALDETAGLVPPASGRANDDSLAVAPRPWRLSLASFADRLAALAEEGFGPAGLVVTYPDREALTEVLAARPGSLTGSVHATAGDAAAAGRVAAVLRHRVGRLVHNGRPPPAGPCTTAARGRRRRPRCTPRLGATAIDRRPVPVAYQDWPDELLPPQLQDGNPLGIPRQVGWTDCRSAGVSPC</sequence>
<dbReference type="Proteomes" id="UP000320481">
    <property type="component" value="Unassembled WGS sequence"/>
</dbReference>
<evidence type="ECO:0000256" key="1">
    <source>
        <dbReference type="SAM" id="MobiDB-lite"/>
    </source>
</evidence>
<organism evidence="2 3">
    <name type="scientific">Streptomyces misionensis</name>
    <dbReference type="NCBI Taxonomy" id="67331"/>
    <lineage>
        <taxon>Bacteria</taxon>
        <taxon>Bacillati</taxon>
        <taxon>Actinomycetota</taxon>
        <taxon>Actinomycetes</taxon>
        <taxon>Kitasatosporales</taxon>
        <taxon>Streptomycetaceae</taxon>
        <taxon>Streptomyces</taxon>
    </lineage>
</organism>
<name>A0A5C6JY39_9ACTN</name>
<dbReference type="InterPro" id="IPR016161">
    <property type="entry name" value="Ald_DH/histidinol_DH"/>
</dbReference>
<dbReference type="EMBL" id="VOGW01000040">
    <property type="protein sequence ID" value="TWV55652.1"/>
    <property type="molecule type" value="Genomic_DNA"/>
</dbReference>
<evidence type="ECO:0000313" key="3">
    <source>
        <dbReference type="Proteomes" id="UP000320481"/>
    </source>
</evidence>
<proteinExistence type="predicted"/>